<reference evidence="2" key="1">
    <citation type="submission" date="2016-02" db="EMBL/GenBank/DDBJ databases">
        <title>WGS assembly of Manihot esculenta.</title>
        <authorList>
            <person name="Bredeson J.V."/>
            <person name="Prochnik S.E."/>
            <person name="Lyons J.B."/>
            <person name="Schmutz J."/>
            <person name="Grimwood J."/>
            <person name="Vrebalov J."/>
            <person name="Bart R.S."/>
            <person name="Amuge T."/>
            <person name="Ferguson M.E."/>
            <person name="Green R."/>
            <person name="Putnam N."/>
            <person name="Stites J."/>
            <person name="Rounsley S."/>
            <person name="Rokhsar D.S."/>
        </authorList>
    </citation>
    <scope>NUCLEOTIDE SEQUENCE [LARGE SCALE GENOMIC DNA]</scope>
    <source>
        <tissue evidence="2">Leaf</tissue>
    </source>
</reference>
<protein>
    <submittedName>
        <fullName evidence="2">Uncharacterized protein</fullName>
    </submittedName>
</protein>
<evidence type="ECO:0000313" key="2">
    <source>
        <dbReference type="EMBL" id="OAY59803.1"/>
    </source>
</evidence>
<name>A0A2C9WI42_MANES</name>
<accession>A0A2C9WI42</accession>
<gene>
    <name evidence="2" type="ORF">MANES_01G060800</name>
</gene>
<dbReference type="AlphaFoldDB" id="A0A2C9WI42"/>
<evidence type="ECO:0000256" key="1">
    <source>
        <dbReference type="SAM" id="SignalP"/>
    </source>
</evidence>
<keyword evidence="1" id="KW-0732">Signal</keyword>
<feature type="chain" id="PRO_5013107355" evidence="1">
    <location>
        <begin position="22"/>
        <end position="154"/>
    </location>
</feature>
<proteinExistence type="predicted"/>
<sequence>MLNLFHLLGSFLLLFFSSSVTVSIKNCISSSISAFSELPCTNCLLLSFPIALEASVPCNAATQTENACNFRCGNYQLSLTIVFVIYMIRGLIPRSVMYVSQGALFFASYEFFKRLFSLEVAQFNSRRIQYKESVEDDPTQLQLPLPSCSASQVS</sequence>
<dbReference type="STRING" id="3983.A0A2C9WI42"/>
<dbReference type="EMBL" id="CM004387">
    <property type="protein sequence ID" value="OAY59803.1"/>
    <property type="molecule type" value="Genomic_DNA"/>
</dbReference>
<feature type="signal peptide" evidence="1">
    <location>
        <begin position="1"/>
        <end position="21"/>
    </location>
</feature>
<organism evidence="2">
    <name type="scientific">Manihot esculenta</name>
    <name type="common">Cassava</name>
    <name type="synonym">Jatropha manihot</name>
    <dbReference type="NCBI Taxonomy" id="3983"/>
    <lineage>
        <taxon>Eukaryota</taxon>
        <taxon>Viridiplantae</taxon>
        <taxon>Streptophyta</taxon>
        <taxon>Embryophyta</taxon>
        <taxon>Tracheophyta</taxon>
        <taxon>Spermatophyta</taxon>
        <taxon>Magnoliopsida</taxon>
        <taxon>eudicotyledons</taxon>
        <taxon>Gunneridae</taxon>
        <taxon>Pentapetalae</taxon>
        <taxon>rosids</taxon>
        <taxon>fabids</taxon>
        <taxon>Malpighiales</taxon>
        <taxon>Euphorbiaceae</taxon>
        <taxon>Crotonoideae</taxon>
        <taxon>Manihoteae</taxon>
        <taxon>Manihot</taxon>
    </lineage>
</organism>